<dbReference type="Proteomes" id="UP000006310">
    <property type="component" value="Chromosome 3"/>
</dbReference>
<feature type="domain" description="Plant heme peroxidase family profile" evidence="15">
    <location>
        <begin position="167"/>
        <end position="347"/>
    </location>
</feature>
<evidence type="ECO:0000256" key="7">
    <source>
        <dbReference type="ARBA" id="ARBA00022723"/>
    </source>
</evidence>
<sequence length="358" mass="39992">MSTANRFVPLASRAVFSRRVMLGLVGSAGVLGVAADLHQRRDGYRGGNGNGNGRSTGKLWTPLVAGAPIAHLAQVDKKYGESDYQAVYNAIAEKLRDEDEYDNYIGYGPVLLRLSWHCSGTWDKKDNTGGSFGGTYRFQKESNDPSNNGLENAAHFLEPIKKQFPWISYGDLYTLGGVTAVQELQGPKIAWRPGRVDMPEDTTPDNGRLPDADNGASYVRNFFDRMNFNDREVVALMGGHALGKTHLANSGYEGPWGAATNTFTNEFYNNLLNEHWTLEKNEANNEQYNSPKGYMMLKTDMALVQDDKYLPIVKEFAKDQNAFFKEYTNAFQKLLQNGITYSKDSPVFVFKTLDEQDL</sequence>
<dbReference type="InterPro" id="IPR044831">
    <property type="entry name" value="Ccp1-like"/>
</dbReference>
<evidence type="ECO:0000256" key="5">
    <source>
        <dbReference type="ARBA" id="ARBA00022559"/>
    </source>
</evidence>
<dbReference type="STRING" id="1071383.J7RW63"/>
<accession>J7RW63</accession>
<dbReference type="KEGG" id="kng:KNAG_0C01140"/>
<dbReference type="Gene3D" id="1.10.420.10">
    <property type="entry name" value="Peroxidase, domain 2"/>
    <property type="match status" value="1"/>
</dbReference>
<comment type="subunit">
    <text evidence="12">Forms a one-to-one complex with cytochrome c.</text>
</comment>
<evidence type="ECO:0000256" key="12">
    <source>
        <dbReference type="ARBA" id="ARBA00038574"/>
    </source>
</evidence>
<dbReference type="GeneID" id="34524907"/>
<dbReference type="GO" id="GO:0034599">
    <property type="term" value="P:cellular response to oxidative stress"/>
    <property type="evidence" value="ECO:0007669"/>
    <property type="project" value="EnsemblFungi"/>
</dbReference>
<organism evidence="16 17">
    <name type="scientific">Huiozyma naganishii (strain ATCC MYA-139 / BCRC 22969 / CBS 8797 / KCTC 17520 / NBRC 10181 / NCYC 3082 / Yp74L-3)</name>
    <name type="common">Yeast</name>
    <name type="synonym">Kazachstania naganishii</name>
    <dbReference type="NCBI Taxonomy" id="1071383"/>
    <lineage>
        <taxon>Eukaryota</taxon>
        <taxon>Fungi</taxon>
        <taxon>Dikarya</taxon>
        <taxon>Ascomycota</taxon>
        <taxon>Saccharomycotina</taxon>
        <taxon>Saccharomycetes</taxon>
        <taxon>Saccharomycetales</taxon>
        <taxon>Saccharomycetaceae</taxon>
        <taxon>Huiozyma</taxon>
    </lineage>
</organism>
<evidence type="ECO:0000256" key="3">
    <source>
        <dbReference type="ARBA" id="ARBA00004569"/>
    </source>
</evidence>
<dbReference type="PRINTS" id="PR00459">
    <property type="entry name" value="ASPEROXIDASE"/>
</dbReference>
<gene>
    <name evidence="16" type="primary">KNAG0C01140</name>
    <name evidence="16" type="ordered locus">KNAG_0C01140</name>
</gene>
<dbReference type="GO" id="GO:0004130">
    <property type="term" value="F:cytochrome-c peroxidase activity"/>
    <property type="evidence" value="ECO:0007669"/>
    <property type="project" value="UniProtKB-EC"/>
</dbReference>
<evidence type="ECO:0000256" key="9">
    <source>
        <dbReference type="ARBA" id="ARBA00023002"/>
    </source>
</evidence>
<name>J7RW63_HUIN7</name>
<keyword evidence="6" id="KW-0349">Heme</keyword>
<dbReference type="GO" id="GO:0000302">
    <property type="term" value="P:response to reactive oxygen species"/>
    <property type="evidence" value="ECO:0007669"/>
    <property type="project" value="TreeGrafter"/>
</dbReference>
<dbReference type="EC" id="1.11.1.-" evidence="14"/>
<keyword evidence="10" id="KW-0408">Iron</keyword>
<dbReference type="PROSITE" id="PS00435">
    <property type="entry name" value="PEROXIDASE_1"/>
    <property type="match status" value="1"/>
</dbReference>
<dbReference type="Pfam" id="PF00141">
    <property type="entry name" value="peroxidase"/>
    <property type="match status" value="1"/>
</dbReference>
<evidence type="ECO:0000256" key="4">
    <source>
        <dbReference type="ARBA" id="ARBA00005997"/>
    </source>
</evidence>
<evidence type="ECO:0000256" key="8">
    <source>
        <dbReference type="ARBA" id="ARBA00022946"/>
    </source>
</evidence>
<comment type="function">
    <text evidence="1">Destroys radicals which are normally produced within the cells and which are toxic to biological systems.</text>
</comment>
<reference evidence="17" key="2">
    <citation type="submission" date="2012-08" db="EMBL/GenBank/DDBJ databases">
        <title>Genome sequence of Kazachstania naganishii.</title>
        <authorList>
            <person name="Gordon J.L."/>
            <person name="Armisen D."/>
            <person name="Proux-Wera E."/>
            <person name="OhEigeartaigh S.S."/>
            <person name="Byrne K.P."/>
            <person name="Wolfe K.H."/>
        </authorList>
    </citation>
    <scope>NUCLEOTIDE SEQUENCE [LARGE SCALE GENOMIC DNA]</scope>
    <source>
        <strain evidence="17">ATCC MYA-139 / BCRC 22969 / CBS 8797 / CCRC 22969 / KCTC 17520 / NBRC 10181 / NCYC 3082</strain>
    </source>
</reference>
<dbReference type="SUPFAM" id="SSF48113">
    <property type="entry name" value="Heme-dependent peroxidases"/>
    <property type="match status" value="1"/>
</dbReference>
<dbReference type="GO" id="GO:0005758">
    <property type="term" value="C:mitochondrial intermembrane space"/>
    <property type="evidence" value="ECO:0007669"/>
    <property type="project" value="UniProtKB-SubCell"/>
</dbReference>
<dbReference type="PROSITE" id="PS50873">
    <property type="entry name" value="PEROXIDASE_4"/>
    <property type="match status" value="1"/>
</dbReference>
<comment type="subcellular location">
    <subcellularLocation>
        <location evidence="3">Mitochondrion intermembrane space</location>
    </subcellularLocation>
    <subcellularLocation>
        <location evidence="2">Mitochondrion matrix</location>
    </subcellularLocation>
</comment>
<comment type="similarity">
    <text evidence="4">Belongs to the peroxidase family. Cytochrome c peroxidase subfamily.</text>
</comment>
<evidence type="ECO:0000256" key="2">
    <source>
        <dbReference type="ARBA" id="ARBA00004305"/>
    </source>
</evidence>
<dbReference type="InterPro" id="IPR002016">
    <property type="entry name" value="Haem_peroxidase"/>
</dbReference>
<dbReference type="InterPro" id="IPR019793">
    <property type="entry name" value="Peroxidases_heam-ligand_BS"/>
</dbReference>
<dbReference type="GO" id="GO:0042744">
    <property type="term" value="P:hydrogen peroxide catabolic process"/>
    <property type="evidence" value="ECO:0007669"/>
    <property type="project" value="TreeGrafter"/>
</dbReference>
<evidence type="ECO:0000256" key="1">
    <source>
        <dbReference type="ARBA" id="ARBA00003917"/>
    </source>
</evidence>
<dbReference type="InterPro" id="IPR002207">
    <property type="entry name" value="Peroxidase_I"/>
</dbReference>
<keyword evidence="17" id="KW-1185">Reference proteome</keyword>
<dbReference type="PANTHER" id="PTHR31356">
    <property type="entry name" value="THYLAKOID LUMENAL 29 KDA PROTEIN, CHLOROPLASTIC-RELATED"/>
    <property type="match status" value="1"/>
</dbReference>
<comment type="catalytic activity">
    <reaction evidence="13">
        <text>2 Fe(II)-[cytochrome c] + H2O2 + 2 H(+) = 2 Fe(III)-[cytochrome c] + 2 H2O</text>
        <dbReference type="Rhea" id="RHEA:16581"/>
        <dbReference type="Rhea" id="RHEA-COMP:10350"/>
        <dbReference type="Rhea" id="RHEA-COMP:14399"/>
        <dbReference type="ChEBI" id="CHEBI:15377"/>
        <dbReference type="ChEBI" id="CHEBI:15378"/>
        <dbReference type="ChEBI" id="CHEBI:16240"/>
        <dbReference type="ChEBI" id="CHEBI:29033"/>
        <dbReference type="ChEBI" id="CHEBI:29034"/>
        <dbReference type="EC" id="1.11.1.5"/>
    </reaction>
</comment>
<protein>
    <recommendedName>
        <fullName evidence="14">Peroxidase</fullName>
        <ecNumber evidence="14">1.11.1.-</ecNumber>
    </recommendedName>
</protein>
<dbReference type="eggNOG" id="ENOG502QR1E">
    <property type="taxonomic scope" value="Eukaryota"/>
</dbReference>
<keyword evidence="8" id="KW-0809">Transit peptide</keyword>
<evidence type="ECO:0000256" key="11">
    <source>
        <dbReference type="ARBA" id="ARBA00023128"/>
    </source>
</evidence>
<dbReference type="InterPro" id="IPR010255">
    <property type="entry name" value="Haem_peroxidase_sf"/>
</dbReference>
<dbReference type="GO" id="GO:0005759">
    <property type="term" value="C:mitochondrial matrix"/>
    <property type="evidence" value="ECO:0007669"/>
    <property type="project" value="UniProtKB-SubCell"/>
</dbReference>
<keyword evidence="5 14" id="KW-0575">Peroxidase</keyword>
<dbReference type="PROSITE" id="PS00436">
    <property type="entry name" value="PEROXIDASE_2"/>
    <property type="match status" value="1"/>
</dbReference>
<dbReference type="GO" id="GO:0046872">
    <property type="term" value="F:metal ion binding"/>
    <property type="evidence" value="ECO:0007669"/>
    <property type="project" value="UniProtKB-UniRule"/>
</dbReference>
<dbReference type="InterPro" id="IPR019794">
    <property type="entry name" value="Peroxidases_AS"/>
</dbReference>
<proteinExistence type="inferred from homology"/>
<dbReference type="OMA" id="QRKWNGP"/>
<reference evidence="16 17" key="1">
    <citation type="journal article" date="2011" name="Proc. Natl. Acad. Sci. U.S.A.">
        <title>Evolutionary erosion of yeast sex chromosomes by mating-type switching accidents.</title>
        <authorList>
            <person name="Gordon J.L."/>
            <person name="Armisen D."/>
            <person name="Proux-Wera E."/>
            <person name="Oheigeartaigh S.S."/>
            <person name="Byrne K.P."/>
            <person name="Wolfe K.H."/>
        </authorList>
    </citation>
    <scope>NUCLEOTIDE SEQUENCE [LARGE SCALE GENOMIC DNA]</scope>
    <source>
        <strain evidence="17">ATCC MYA-139 / BCRC 22969 / CBS 8797 / CCRC 22969 / KCTC 17520 / NBRC 10181 / NCYC 3082</strain>
    </source>
</reference>
<dbReference type="FunFam" id="1.10.520.10:FF:000005">
    <property type="entry name" value="Cytochrome c peroxidase"/>
    <property type="match status" value="1"/>
</dbReference>
<dbReference type="EMBL" id="HE978316">
    <property type="protein sequence ID" value="CCK69227.1"/>
    <property type="molecule type" value="Genomic_DNA"/>
</dbReference>
<evidence type="ECO:0000256" key="14">
    <source>
        <dbReference type="RuleBase" id="RU363051"/>
    </source>
</evidence>
<keyword evidence="7" id="KW-0479">Metal-binding</keyword>
<keyword evidence="9 14" id="KW-0560">Oxidoreductase</keyword>
<evidence type="ECO:0000313" key="17">
    <source>
        <dbReference type="Proteomes" id="UP000006310"/>
    </source>
</evidence>
<evidence type="ECO:0000256" key="10">
    <source>
        <dbReference type="ARBA" id="ARBA00023004"/>
    </source>
</evidence>
<dbReference type="RefSeq" id="XP_022463473.1">
    <property type="nucleotide sequence ID" value="XM_022606815.1"/>
</dbReference>
<dbReference type="OrthoDB" id="2859658at2759"/>
<dbReference type="HOGENOM" id="CLU_036959_1_1_1"/>
<keyword evidence="11" id="KW-0496">Mitochondrion</keyword>
<evidence type="ECO:0000313" key="16">
    <source>
        <dbReference type="EMBL" id="CCK69227.1"/>
    </source>
</evidence>
<dbReference type="PRINTS" id="PR00458">
    <property type="entry name" value="PEROXIDASE"/>
</dbReference>
<dbReference type="Gene3D" id="1.10.520.10">
    <property type="match status" value="1"/>
</dbReference>
<evidence type="ECO:0000256" key="13">
    <source>
        <dbReference type="ARBA" id="ARBA00049265"/>
    </source>
</evidence>
<evidence type="ECO:0000259" key="15">
    <source>
        <dbReference type="PROSITE" id="PS50873"/>
    </source>
</evidence>
<evidence type="ECO:0000256" key="6">
    <source>
        <dbReference type="ARBA" id="ARBA00022617"/>
    </source>
</evidence>
<dbReference type="GO" id="GO:0020037">
    <property type="term" value="F:heme binding"/>
    <property type="evidence" value="ECO:0007669"/>
    <property type="project" value="UniProtKB-UniRule"/>
</dbReference>
<dbReference type="PANTHER" id="PTHR31356:SF58">
    <property type="entry name" value="CYTOCHROME C PEROXIDASE, MITOCHONDRIAL"/>
    <property type="match status" value="1"/>
</dbReference>
<dbReference type="AlphaFoldDB" id="J7RW63"/>